<evidence type="ECO:0000313" key="2">
    <source>
        <dbReference type="Proteomes" id="UP000003434"/>
    </source>
</evidence>
<dbReference type="HOGENOM" id="CLU_3026670_0_0_9"/>
<organism evidence="1 2">
    <name type="scientific">Lachnoanaerobaculum saburreum DSM 3986</name>
    <dbReference type="NCBI Taxonomy" id="887325"/>
    <lineage>
        <taxon>Bacteria</taxon>
        <taxon>Bacillati</taxon>
        <taxon>Bacillota</taxon>
        <taxon>Clostridia</taxon>
        <taxon>Lachnospirales</taxon>
        <taxon>Lachnospiraceae</taxon>
        <taxon>Lachnoanaerobaculum</taxon>
    </lineage>
</organism>
<evidence type="ECO:0000313" key="1">
    <source>
        <dbReference type="EMBL" id="EFU75320.1"/>
    </source>
</evidence>
<reference evidence="1 2" key="1">
    <citation type="submission" date="2010-12" db="EMBL/GenBank/DDBJ databases">
        <authorList>
            <person name="Muzny D."/>
            <person name="Qin X."/>
            <person name="Deng J."/>
            <person name="Jiang H."/>
            <person name="Liu Y."/>
            <person name="Qu J."/>
            <person name="Song X.-Z."/>
            <person name="Zhang L."/>
            <person name="Thornton R."/>
            <person name="Coyle M."/>
            <person name="Francisco L."/>
            <person name="Jackson L."/>
            <person name="Javaid M."/>
            <person name="Korchina V."/>
            <person name="Kovar C."/>
            <person name="Mata R."/>
            <person name="Mathew T."/>
            <person name="Ngo R."/>
            <person name="Nguyen L."/>
            <person name="Nguyen N."/>
            <person name="Okwuonu G."/>
            <person name="Ongeri F."/>
            <person name="Pham C."/>
            <person name="Simmons D."/>
            <person name="Wilczek-Boney K."/>
            <person name="Hale W."/>
            <person name="Jakkamsetti A."/>
            <person name="Pham P."/>
            <person name="Ruth R."/>
            <person name="San Lucas F."/>
            <person name="Warren J."/>
            <person name="Zhang J."/>
            <person name="Zhao Z."/>
            <person name="Zhou C."/>
            <person name="Zhu D."/>
            <person name="Lee S."/>
            <person name="Bess C."/>
            <person name="Blankenburg K."/>
            <person name="Forbes L."/>
            <person name="Fu Q."/>
            <person name="Gubbala S."/>
            <person name="Hirani K."/>
            <person name="Jayaseelan J.C."/>
            <person name="Lara F."/>
            <person name="Munidasa M."/>
            <person name="Palculict T."/>
            <person name="Patil S."/>
            <person name="Pu L.-L."/>
            <person name="Saada N."/>
            <person name="Tang L."/>
            <person name="Weissenberger G."/>
            <person name="Zhu Y."/>
            <person name="Hemphill L."/>
            <person name="Shang Y."/>
            <person name="Youmans B."/>
            <person name="Ayvaz T."/>
            <person name="Ross M."/>
            <person name="Santibanez J."/>
            <person name="Aqrawi P."/>
            <person name="Gross S."/>
            <person name="Joshi V."/>
            <person name="Fowler G."/>
            <person name="Nazareth L."/>
            <person name="Reid J."/>
            <person name="Worley K."/>
            <person name="Petrosino J."/>
            <person name="Highlander S."/>
            <person name="Gibbs R."/>
        </authorList>
    </citation>
    <scope>NUCLEOTIDE SEQUENCE [LARGE SCALE GENOMIC DNA]</scope>
    <source>
        <strain evidence="1 2">DSM 3986</strain>
    </source>
</reference>
<sequence length="55" mass="6552">MDTKPINRLFSGYKPSYPHYPHFIPITQVCTWWINSSVYEIKYIKVQNFLKSTIG</sequence>
<dbReference type="eggNOG" id="ENOG5030H31">
    <property type="taxonomic scope" value="Bacteria"/>
</dbReference>
<name>E6LRU3_9FIRM</name>
<proteinExistence type="predicted"/>
<gene>
    <name evidence="1" type="ORF">HMPREF0381_2678</name>
</gene>
<accession>E6LRU3</accession>
<dbReference type="EMBL" id="AEPW01000106">
    <property type="protein sequence ID" value="EFU75320.1"/>
    <property type="molecule type" value="Genomic_DNA"/>
</dbReference>
<dbReference type="AlphaFoldDB" id="E6LRU3"/>
<comment type="caution">
    <text evidence="1">The sequence shown here is derived from an EMBL/GenBank/DDBJ whole genome shotgun (WGS) entry which is preliminary data.</text>
</comment>
<dbReference type="Proteomes" id="UP000003434">
    <property type="component" value="Unassembled WGS sequence"/>
</dbReference>
<protein>
    <submittedName>
        <fullName evidence="1">Uncharacterized protein</fullName>
    </submittedName>
</protein>